<keyword evidence="6" id="KW-1185">Reference proteome</keyword>
<dbReference type="Proteomes" id="UP000054359">
    <property type="component" value="Unassembled WGS sequence"/>
</dbReference>
<dbReference type="OMA" id="QECELRI"/>
<feature type="region of interest" description="Disordered" evidence="3">
    <location>
        <begin position="598"/>
        <end position="618"/>
    </location>
</feature>
<dbReference type="STRING" id="407821.A0A087T5W4"/>
<dbReference type="AlphaFoldDB" id="A0A087T5W4"/>
<dbReference type="PANTHER" id="PTHR45615">
    <property type="entry name" value="MYOSIN HEAVY CHAIN, NON-MUSCLE"/>
    <property type="match status" value="1"/>
</dbReference>
<evidence type="ECO:0000313" key="6">
    <source>
        <dbReference type="Proteomes" id="UP000054359"/>
    </source>
</evidence>
<feature type="domain" description="Myosin tail" evidence="4">
    <location>
        <begin position="41"/>
        <end position="340"/>
    </location>
</feature>
<evidence type="ECO:0000313" key="5">
    <source>
        <dbReference type="EMBL" id="KFM60503.1"/>
    </source>
</evidence>
<dbReference type="SUPFAM" id="SSF90257">
    <property type="entry name" value="Myosin rod fragments"/>
    <property type="match status" value="2"/>
</dbReference>
<dbReference type="InterPro" id="IPR002928">
    <property type="entry name" value="Myosin_tail"/>
</dbReference>
<accession>A0A087T5W4</accession>
<dbReference type="GO" id="GO:0005737">
    <property type="term" value="C:cytoplasm"/>
    <property type="evidence" value="ECO:0007669"/>
    <property type="project" value="TreeGrafter"/>
</dbReference>
<feature type="compositionally biased region" description="Acidic residues" evidence="3">
    <location>
        <begin position="598"/>
        <end position="613"/>
    </location>
</feature>
<dbReference type="OrthoDB" id="2914378at2759"/>
<gene>
    <name evidence="5" type="ORF">X975_10207</name>
</gene>
<dbReference type="PANTHER" id="PTHR45615:SF36">
    <property type="entry name" value="MYOSIN HEAVY CHAIN-LIKE, ISOFORM B-RELATED"/>
    <property type="match status" value="1"/>
</dbReference>
<evidence type="ECO:0000256" key="2">
    <source>
        <dbReference type="SAM" id="Coils"/>
    </source>
</evidence>
<feature type="coiled-coil region" evidence="2">
    <location>
        <begin position="34"/>
        <end position="332"/>
    </location>
</feature>
<dbReference type="GO" id="GO:0031032">
    <property type="term" value="P:actomyosin structure organization"/>
    <property type="evidence" value="ECO:0007669"/>
    <property type="project" value="TreeGrafter"/>
</dbReference>
<organism evidence="5 6">
    <name type="scientific">Stegodyphus mimosarum</name>
    <name type="common">African social velvet spider</name>
    <dbReference type="NCBI Taxonomy" id="407821"/>
    <lineage>
        <taxon>Eukaryota</taxon>
        <taxon>Metazoa</taxon>
        <taxon>Ecdysozoa</taxon>
        <taxon>Arthropoda</taxon>
        <taxon>Chelicerata</taxon>
        <taxon>Arachnida</taxon>
        <taxon>Araneae</taxon>
        <taxon>Araneomorphae</taxon>
        <taxon>Entelegynae</taxon>
        <taxon>Eresoidea</taxon>
        <taxon>Eresidae</taxon>
        <taxon>Stegodyphus</taxon>
    </lineage>
</organism>
<evidence type="ECO:0000256" key="1">
    <source>
        <dbReference type="ARBA" id="ARBA00023054"/>
    </source>
</evidence>
<dbReference type="EMBL" id="KK113578">
    <property type="protein sequence ID" value="KFM60503.1"/>
    <property type="molecule type" value="Genomic_DNA"/>
</dbReference>
<reference evidence="5 6" key="1">
    <citation type="submission" date="2013-11" db="EMBL/GenBank/DDBJ databases">
        <title>Genome sequencing of Stegodyphus mimosarum.</title>
        <authorList>
            <person name="Bechsgaard J."/>
        </authorList>
    </citation>
    <scope>NUCLEOTIDE SEQUENCE [LARGE SCALE GENOMIC DNA]</scope>
</reference>
<feature type="coiled-coil region" evidence="2">
    <location>
        <begin position="367"/>
        <end position="596"/>
    </location>
</feature>
<dbReference type="Pfam" id="PF01576">
    <property type="entry name" value="Myosin_tail_1"/>
    <property type="match status" value="1"/>
</dbReference>
<sequence length="678" mass="79501">MEMEMIEARVYRAPELNGDLSEDDDLEGNSSLYKQKYERAVRDMEIMKRRIQQQHEEEMEQKTMLKKASDKRLAEALEDVEEERQVANQWKRKAQKLGSELQDIRLMLEEQMARNGELEKKQRRFDAELSTAQEEIKKERLLREKITREKEQALHEKYSLEQDVQSAKLDSDMLHEKIAQLNRELDELTLSSKGEEEVTQLKRAKQELERKTRDQEEELEELAAQVQMLEQAKLRLEMSLEKVRQEHRREASVREEEIEEIRASFSKKIKNLEAQLESEQDERHQLVKQKHELERRIYELTDQPPPQDPEIERRLRRDLKRTKALLRDAQSMLEHTREGQSGKTLIRQLKNQLEDSEFAKAAAVKARQAVEAELHDCQLQLEEVTRAKNEAESRCLQLSREKSAIQTQLEEAEEEMAEVMKKYKSVVAQMSIDQKTIADQNQQIAELETERQMLKDQLSEVSHKFEHLAGQSEDTHKVHRLDSKVRDLESKLELEQTTRARLEHQIARLKEQNDRAREECDSLRNKELQAQEGVRRLQRQLRDLREDYAALQQKEADAYRKQHELEMALENSETDLQVTKNDLRLACQRIQDLQNALEDDLDSGTDVPDDSGSDSDSSFELSVLRNQSMTPVQRCDSVASNLSYGTLEGPHSRTSSFSHELSAFSRMMLRRTSMDFLG</sequence>
<keyword evidence="1 2" id="KW-0175">Coiled coil</keyword>
<evidence type="ECO:0000256" key="3">
    <source>
        <dbReference type="SAM" id="MobiDB-lite"/>
    </source>
</evidence>
<feature type="non-terminal residue" evidence="5">
    <location>
        <position position="678"/>
    </location>
</feature>
<dbReference type="GO" id="GO:0032982">
    <property type="term" value="C:myosin filament"/>
    <property type="evidence" value="ECO:0007669"/>
    <property type="project" value="TreeGrafter"/>
</dbReference>
<evidence type="ECO:0000259" key="4">
    <source>
        <dbReference type="Pfam" id="PF01576"/>
    </source>
</evidence>
<name>A0A087T5W4_STEMI</name>
<dbReference type="GO" id="GO:0051015">
    <property type="term" value="F:actin filament binding"/>
    <property type="evidence" value="ECO:0007669"/>
    <property type="project" value="TreeGrafter"/>
</dbReference>
<protein>
    <submittedName>
        <fullName evidence="5">Unconventional myosin-XVIIIa</fullName>
    </submittedName>
</protein>
<proteinExistence type="predicted"/>
<dbReference type="GO" id="GO:0016460">
    <property type="term" value="C:myosin II complex"/>
    <property type="evidence" value="ECO:0007669"/>
    <property type="project" value="TreeGrafter"/>
</dbReference>